<name>A0A9P7J048_9AGAM</name>
<protein>
    <submittedName>
        <fullName evidence="1">Uncharacterized protein</fullName>
    </submittedName>
</protein>
<organism evidence="1 2">
    <name type="scientific">Suillus plorans</name>
    <dbReference type="NCBI Taxonomy" id="116603"/>
    <lineage>
        <taxon>Eukaryota</taxon>
        <taxon>Fungi</taxon>
        <taxon>Dikarya</taxon>
        <taxon>Basidiomycota</taxon>
        <taxon>Agaricomycotina</taxon>
        <taxon>Agaricomycetes</taxon>
        <taxon>Agaricomycetidae</taxon>
        <taxon>Boletales</taxon>
        <taxon>Suillineae</taxon>
        <taxon>Suillaceae</taxon>
        <taxon>Suillus</taxon>
    </lineage>
</organism>
<accession>A0A9P7J048</accession>
<dbReference type="OrthoDB" id="3220614at2759"/>
<evidence type="ECO:0000313" key="1">
    <source>
        <dbReference type="EMBL" id="KAG1798572.1"/>
    </source>
</evidence>
<dbReference type="EMBL" id="JABBWE010000013">
    <property type="protein sequence ID" value="KAG1798572.1"/>
    <property type="molecule type" value="Genomic_DNA"/>
</dbReference>
<dbReference type="RefSeq" id="XP_041163258.1">
    <property type="nucleotide sequence ID" value="XM_041299859.1"/>
</dbReference>
<reference evidence="1" key="1">
    <citation type="journal article" date="2020" name="New Phytol.">
        <title>Comparative genomics reveals dynamic genome evolution in host specialist ectomycorrhizal fungi.</title>
        <authorList>
            <person name="Lofgren L.A."/>
            <person name="Nguyen N.H."/>
            <person name="Vilgalys R."/>
            <person name="Ruytinx J."/>
            <person name="Liao H.L."/>
            <person name="Branco S."/>
            <person name="Kuo A."/>
            <person name="LaButti K."/>
            <person name="Lipzen A."/>
            <person name="Andreopoulos W."/>
            <person name="Pangilinan J."/>
            <person name="Riley R."/>
            <person name="Hundley H."/>
            <person name="Na H."/>
            <person name="Barry K."/>
            <person name="Grigoriev I.V."/>
            <person name="Stajich J.E."/>
            <person name="Kennedy P.G."/>
        </authorList>
    </citation>
    <scope>NUCLEOTIDE SEQUENCE</scope>
    <source>
        <strain evidence="1">S12</strain>
    </source>
</reference>
<evidence type="ECO:0000313" key="2">
    <source>
        <dbReference type="Proteomes" id="UP000719766"/>
    </source>
</evidence>
<sequence>MQKPSLQTTQCYNTPPAFTLGLQIQDHIHLSAPPQAVLLYQMQSLFELGRGVRLAFADNGQKWGPVVTPYTDKGIISRANAAHQLSKWGLEKKYSSCLPVPPPTRLSLMDATLVERERREHHVFGQLLDSYPGLLERLKDGSEEEILHVGELIGKGAAGARGDDTKTLKSAVLNWISPKGEAIQPPLHRNSKIDRGFNHELTGSLLCPAGLDWNDSRTKEDLRSGEMLVCGDQWPIFLYALHTYDPEDPWCGLLRSRLLVCAYKHVFTSPSSVERESKATSIEHHTSIAAWFSCTTKVFSRTDTTTDSETFYHSLLDLLEDPEECQEVDELLIWWNRLILLSQVFPTSSAVKRPISANSALSKIRQKRLALRQAADSDNGSL</sequence>
<dbReference type="AlphaFoldDB" id="A0A9P7J048"/>
<keyword evidence="2" id="KW-1185">Reference proteome</keyword>
<dbReference type="GeneID" id="64593623"/>
<dbReference type="InterPro" id="IPR046521">
    <property type="entry name" value="DUF6698"/>
</dbReference>
<gene>
    <name evidence="1" type="ORF">HD556DRAFT_1306024</name>
</gene>
<dbReference type="Proteomes" id="UP000719766">
    <property type="component" value="Unassembled WGS sequence"/>
</dbReference>
<proteinExistence type="predicted"/>
<comment type="caution">
    <text evidence="1">The sequence shown here is derived from an EMBL/GenBank/DDBJ whole genome shotgun (WGS) entry which is preliminary data.</text>
</comment>
<dbReference type="Pfam" id="PF20414">
    <property type="entry name" value="DUF6698"/>
    <property type="match status" value="1"/>
</dbReference>